<sequence>MREWLFLSVAILGEVAATSALKASDGFSKLTPSVIVIVGYVVAFYFLSLALKSIPIGVAYAVWAGLGVVLVAMAAWVIYDQKLDLASIIGMGFIVVGVIILNVFSKSNIH</sequence>
<feature type="transmembrane region" description="Helical" evidence="9">
    <location>
        <begin position="85"/>
        <end position="104"/>
    </location>
</feature>
<dbReference type="SUPFAM" id="SSF103481">
    <property type="entry name" value="Multidrug resistance efflux transporter EmrE"/>
    <property type="match status" value="1"/>
</dbReference>
<evidence type="ECO:0000256" key="9">
    <source>
        <dbReference type="SAM" id="Phobius"/>
    </source>
</evidence>
<dbReference type="Gene3D" id="1.10.3730.20">
    <property type="match status" value="1"/>
</dbReference>
<dbReference type="Pfam" id="PF00893">
    <property type="entry name" value="Multi_Drug_Res"/>
    <property type="match status" value="1"/>
</dbReference>
<gene>
    <name evidence="10" type="ORF">WG929_00270</name>
</gene>
<proteinExistence type="inferred from homology"/>
<dbReference type="PANTHER" id="PTHR30561:SF1">
    <property type="entry name" value="MULTIDRUG TRANSPORTER EMRE"/>
    <property type="match status" value="1"/>
</dbReference>
<dbReference type="InterPro" id="IPR045324">
    <property type="entry name" value="Small_multidrug_res"/>
</dbReference>
<feature type="transmembrane region" description="Helical" evidence="9">
    <location>
        <begin position="58"/>
        <end position="79"/>
    </location>
</feature>
<comment type="similarity">
    <text evidence="7 8">Belongs to the drug/metabolite transporter (DMT) superfamily. Small multidrug resistance (SMR) (TC 2.A.7.1) family.</text>
</comment>
<keyword evidence="3" id="KW-1003">Cell membrane</keyword>
<evidence type="ECO:0000256" key="2">
    <source>
        <dbReference type="ARBA" id="ARBA00022448"/>
    </source>
</evidence>
<evidence type="ECO:0000256" key="8">
    <source>
        <dbReference type="RuleBase" id="RU003942"/>
    </source>
</evidence>
<dbReference type="EMBL" id="JBBKTX010000001">
    <property type="protein sequence ID" value="MFK4750830.1"/>
    <property type="molecule type" value="Genomic_DNA"/>
</dbReference>
<comment type="caution">
    <text evidence="10">The sequence shown here is derived from an EMBL/GenBank/DDBJ whole genome shotgun (WGS) entry which is preliminary data.</text>
</comment>
<evidence type="ECO:0000256" key="4">
    <source>
        <dbReference type="ARBA" id="ARBA00022692"/>
    </source>
</evidence>
<keyword evidence="4 8" id="KW-0812">Transmembrane</keyword>
<evidence type="ECO:0000256" key="7">
    <source>
        <dbReference type="ARBA" id="ARBA00038032"/>
    </source>
</evidence>
<name>A0ABW8ND38_9GAMM</name>
<organism evidence="10 11">
    <name type="scientific">Oceanobacter antarcticus</name>
    <dbReference type="NCBI Taxonomy" id="3133425"/>
    <lineage>
        <taxon>Bacteria</taxon>
        <taxon>Pseudomonadati</taxon>
        <taxon>Pseudomonadota</taxon>
        <taxon>Gammaproteobacteria</taxon>
        <taxon>Oceanospirillales</taxon>
        <taxon>Oceanospirillaceae</taxon>
        <taxon>Oceanobacter</taxon>
    </lineage>
</organism>
<dbReference type="Proteomes" id="UP001620597">
    <property type="component" value="Unassembled WGS sequence"/>
</dbReference>
<dbReference type="RefSeq" id="WP_416204403.1">
    <property type="nucleotide sequence ID" value="NZ_JBBKTX010000001.1"/>
</dbReference>
<evidence type="ECO:0000256" key="3">
    <source>
        <dbReference type="ARBA" id="ARBA00022475"/>
    </source>
</evidence>
<accession>A0ABW8ND38</accession>
<evidence type="ECO:0000256" key="1">
    <source>
        <dbReference type="ARBA" id="ARBA00004651"/>
    </source>
</evidence>
<keyword evidence="5 9" id="KW-1133">Transmembrane helix</keyword>
<keyword evidence="6 9" id="KW-0472">Membrane</keyword>
<evidence type="ECO:0000256" key="5">
    <source>
        <dbReference type="ARBA" id="ARBA00022989"/>
    </source>
</evidence>
<evidence type="ECO:0000313" key="11">
    <source>
        <dbReference type="Proteomes" id="UP001620597"/>
    </source>
</evidence>
<dbReference type="PANTHER" id="PTHR30561">
    <property type="entry name" value="SMR FAMILY PROTON-DEPENDENT DRUG EFFLUX TRANSPORTER SUGE"/>
    <property type="match status" value="1"/>
</dbReference>
<feature type="transmembrane region" description="Helical" evidence="9">
    <location>
        <begin position="30"/>
        <end position="51"/>
    </location>
</feature>
<reference evidence="10 11" key="1">
    <citation type="submission" date="2024-03" db="EMBL/GenBank/DDBJ databases">
        <title>High-quality draft genome sequence of Oceanobacter sp. wDCs-4.</title>
        <authorList>
            <person name="Dong C."/>
        </authorList>
    </citation>
    <scope>NUCLEOTIDE SEQUENCE [LARGE SCALE GENOMIC DNA]</scope>
    <source>
        <strain evidence="11">wDCs-4</strain>
    </source>
</reference>
<comment type="subcellular location">
    <subcellularLocation>
        <location evidence="1 8">Cell membrane</location>
        <topology evidence="1 8">Multi-pass membrane protein</topology>
    </subcellularLocation>
</comment>
<keyword evidence="11" id="KW-1185">Reference proteome</keyword>
<protein>
    <submittedName>
        <fullName evidence="10">Multidrug efflux SMR transporter</fullName>
    </submittedName>
</protein>
<keyword evidence="2" id="KW-0813">Transport</keyword>
<evidence type="ECO:0000256" key="6">
    <source>
        <dbReference type="ARBA" id="ARBA00023136"/>
    </source>
</evidence>
<dbReference type="InterPro" id="IPR000390">
    <property type="entry name" value="Small_drug/metabolite_transptr"/>
</dbReference>
<dbReference type="InterPro" id="IPR037185">
    <property type="entry name" value="EmrE-like"/>
</dbReference>
<evidence type="ECO:0000313" key="10">
    <source>
        <dbReference type="EMBL" id="MFK4750830.1"/>
    </source>
</evidence>